<dbReference type="InterPro" id="IPR051052">
    <property type="entry name" value="Diverse_substrate_MTase"/>
</dbReference>
<accession>A0ABS9UDB7</accession>
<reference evidence="5 6" key="1">
    <citation type="submission" date="2022-03" db="EMBL/GenBank/DDBJ databases">
        <authorList>
            <person name="Jo J.-H."/>
            <person name="Im W.-T."/>
        </authorList>
    </citation>
    <scope>NUCLEOTIDE SEQUENCE [LARGE SCALE GENOMIC DNA]</scope>
    <source>
        <strain evidence="5 6">MA9</strain>
    </source>
</reference>
<dbReference type="Gene3D" id="3.40.50.150">
    <property type="entry name" value="Vaccinia Virus protein VP39"/>
    <property type="match status" value="1"/>
</dbReference>
<feature type="domain" description="Methyltransferase type 11" evidence="4">
    <location>
        <begin position="43"/>
        <end position="135"/>
    </location>
</feature>
<dbReference type="InterPro" id="IPR013216">
    <property type="entry name" value="Methyltransf_11"/>
</dbReference>
<evidence type="ECO:0000313" key="6">
    <source>
        <dbReference type="Proteomes" id="UP001316087"/>
    </source>
</evidence>
<evidence type="ECO:0000313" key="5">
    <source>
        <dbReference type="EMBL" id="MCH7321968.1"/>
    </source>
</evidence>
<dbReference type="EMBL" id="JAKZFC010000002">
    <property type="protein sequence ID" value="MCH7321968.1"/>
    <property type="molecule type" value="Genomic_DNA"/>
</dbReference>
<keyword evidence="6" id="KW-1185">Reference proteome</keyword>
<dbReference type="GO" id="GO:0032259">
    <property type="term" value="P:methylation"/>
    <property type="evidence" value="ECO:0007669"/>
    <property type="project" value="UniProtKB-KW"/>
</dbReference>
<gene>
    <name evidence="5" type="ORF">LZ480_08690</name>
</gene>
<dbReference type="Proteomes" id="UP001316087">
    <property type="component" value="Unassembled WGS sequence"/>
</dbReference>
<protein>
    <submittedName>
        <fullName evidence="5">Class I SAM-dependent methyltransferase</fullName>
    </submittedName>
</protein>
<sequence length="250" mass="28530">MKYIDKFTGKAQHYNQGRPSYAPELIDDLYKNGYLTPHSIVADIGAGTGKFTEQILQMGNTVFAVEPNNDMRAVLTERFQYFDTLIILNGTDEATSLADHSVDAITVAQAFHWFDIEKFKQECTRILKPNGLVILIWNMRDEASPVNQETYRIFQKYCSNFTGFSGGIKRNDEQISAFFDGDFFVKSFSNHLYYSKDDFIARSLSASYSLKQGDELFEDYLQELTNLYNQFVVNGVLEVPNNSVAYIGKL</sequence>
<dbReference type="InterPro" id="IPR029063">
    <property type="entry name" value="SAM-dependent_MTases_sf"/>
</dbReference>
<comment type="similarity">
    <text evidence="1">Belongs to the methyltransferase superfamily.</text>
</comment>
<dbReference type="PANTHER" id="PTHR44942:SF4">
    <property type="entry name" value="METHYLTRANSFERASE TYPE 11 DOMAIN-CONTAINING PROTEIN"/>
    <property type="match status" value="1"/>
</dbReference>
<dbReference type="SUPFAM" id="SSF53335">
    <property type="entry name" value="S-adenosyl-L-methionine-dependent methyltransferases"/>
    <property type="match status" value="1"/>
</dbReference>
<evidence type="ECO:0000259" key="4">
    <source>
        <dbReference type="Pfam" id="PF08241"/>
    </source>
</evidence>
<dbReference type="CDD" id="cd02440">
    <property type="entry name" value="AdoMet_MTases"/>
    <property type="match status" value="1"/>
</dbReference>
<dbReference type="RefSeq" id="WP_241369016.1">
    <property type="nucleotide sequence ID" value="NZ_JAKZFC010000002.1"/>
</dbReference>
<keyword evidence="3" id="KW-0808">Transferase</keyword>
<evidence type="ECO:0000256" key="2">
    <source>
        <dbReference type="ARBA" id="ARBA00022603"/>
    </source>
</evidence>
<evidence type="ECO:0000256" key="3">
    <source>
        <dbReference type="ARBA" id="ARBA00022679"/>
    </source>
</evidence>
<comment type="caution">
    <text evidence="5">The sequence shown here is derived from an EMBL/GenBank/DDBJ whole genome shotgun (WGS) entry which is preliminary data.</text>
</comment>
<dbReference type="Pfam" id="PF08241">
    <property type="entry name" value="Methyltransf_11"/>
    <property type="match status" value="1"/>
</dbReference>
<dbReference type="GO" id="GO:0008168">
    <property type="term" value="F:methyltransferase activity"/>
    <property type="evidence" value="ECO:0007669"/>
    <property type="project" value="UniProtKB-KW"/>
</dbReference>
<name>A0ABS9UDB7_9BACL</name>
<keyword evidence="2 5" id="KW-0489">Methyltransferase</keyword>
<proteinExistence type="inferred from homology"/>
<dbReference type="PANTHER" id="PTHR44942">
    <property type="entry name" value="METHYLTRANSF_11 DOMAIN-CONTAINING PROTEIN"/>
    <property type="match status" value="1"/>
</dbReference>
<organism evidence="5 6">
    <name type="scientific">Solibacillus palustris</name>
    <dbReference type="NCBI Taxonomy" id="2908203"/>
    <lineage>
        <taxon>Bacteria</taxon>
        <taxon>Bacillati</taxon>
        <taxon>Bacillota</taxon>
        <taxon>Bacilli</taxon>
        <taxon>Bacillales</taxon>
        <taxon>Caryophanaceae</taxon>
        <taxon>Solibacillus</taxon>
    </lineage>
</organism>
<evidence type="ECO:0000256" key="1">
    <source>
        <dbReference type="ARBA" id="ARBA00008361"/>
    </source>
</evidence>